<dbReference type="FunFam" id="1.10.472.80:FF:000043">
    <property type="entry name" value="Pollux, isoform A"/>
    <property type="match status" value="1"/>
</dbReference>
<sequence>RQEEEGATLCRKLDYQELTPCLIEITAVWEKMLSSQQREVDEDGMEKQETDKENTVSPDELLECVKKGVPRSLRGQIWLFLIQQRQQMGGSASDNSYSDANYDDLLKQLTTHQHAILIDLGRTFPNHPYFSTPLGPGQLELFNLLKAYSLLDTEVGYCQGLSFIVGVLLMHMEEISAFHVLKYLMYGLGLRKQFRPNMTALQLKLYQLTRLLHDHYKDVYDHFEAHEISPTLYAAPWFLTLFASQFPLGFVARVFDMVFVQGIDALFKVALMLIGNHRALILQCDTFESIVDFLKITLPEMVQVQMERIINQAFELDVERELRAYEVEYYVLSEEITFSSTRQHQQQQQQQQQIQKQDTGTTTEARFPRIEKRRMSIDLEMLYRLENQNRALKNQNQELVEKLQVRMFC</sequence>
<dbReference type="Gene3D" id="1.10.472.80">
    <property type="entry name" value="Ypt/Rab-GAP domain of gyp1p, domain 3"/>
    <property type="match status" value="1"/>
</dbReference>
<evidence type="ECO:0000313" key="4">
    <source>
        <dbReference type="EMBL" id="CAG5136474.1"/>
    </source>
</evidence>
<accession>A0A8S4A5E6</accession>
<dbReference type="SUPFAM" id="SSF47923">
    <property type="entry name" value="Ypt/Rab-GAP domain of gyp1p"/>
    <property type="match status" value="2"/>
</dbReference>
<comment type="caution">
    <text evidence="4">The sequence shown here is derived from an EMBL/GenBank/DDBJ whole genome shotgun (WGS) entry which is preliminary data.</text>
</comment>
<dbReference type="InterPro" id="IPR035969">
    <property type="entry name" value="Rab-GAP_TBC_sf"/>
</dbReference>
<organism evidence="4 5">
    <name type="scientific">Candidula unifasciata</name>
    <dbReference type="NCBI Taxonomy" id="100452"/>
    <lineage>
        <taxon>Eukaryota</taxon>
        <taxon>Metazoa</taxon>
        <taxon>Spiralia</taxon>
        <taxon>Lophotrochozoa</taxon>
        <taxon>Mollusca</taxon>
        <taxon>Gastropoda</taxon>
        <taxon>Heterobranchia</taxon>
        <taxon>Euthyneura</taxon>
        <taxon>Panpulmonata</taxon>
        <taxon>Eupulmonata</taxon>
        <taxon>Stylommatophora</taxon>
        <taxon>Helicina</taxon>
        <taxon>Helicoidea</taxon>
        <taxon>Geomitridae</taxon>
        <taxon>Candidula</taxon>
    </lineage>
</organism>
<dbReference type="FunFam" id="1.10.8.270:FF:000001">
    <property type="entry name" value="TBC1 domain family member 1"/>
    <property type="match status" value="1"/>
</dbReference>
<reference evidence="4" key="1">
    <citation type="submission" date="2021-04" db="EMBL/GenBank/DDBJ databases">
        <authorList>
            <consortium name="Molecular Ecology Group"/>
        </authorList>
    </citation>
    <scope>NUCLEOTIDE SEQUENCE</scope>
</reference>
<dbReference type="EMBL" id="CAJHNH020008537">
    <property type="protein sequence ID" value="CAG5136474.1"/>
    <property type="molecule type" value="Genomic_DNA"/>
</dbReference>
<feature type="compositionally biased region" description="Low complexity" evidence="2">
    <location>
        <begin position="343"/>
        <end position="357"/>
    </location>
</feature>
<dbReference type="PANTHER" id="PTHR47219">
    <property type="entry name" value="RAB GTPASE-ACTIVATING PROTEIN 1-LIKE"/>
    <property type="match status" value="1"/>
</dbReference>
<keyword evidence="5" id="KW-1185">Reference proteome</keyword>
<dbReference type="Gene3D" id="1.10.10.2750">
    <property type="match status" value="1"/>
</dbReference>
<dbReference type="AlphaFoldDB" id="A0A8S4A5E6"/>
<dbReference type="InterPro" id="IPR050302">
    <property type="entry name" value="Rab_GAP_TBC_domain"/>
</dbReference>
<feature type="region of interest" description="Disordered" evidence="2">
    <location>
        <begin position="37"/>
        <end position="56"/>
    </location>
</feature>
<dbReference type="SMART" id="SM00164">
    <property type="entry name" value="TBC"/>
    <property type="match status" value="1"/>
</dbReference>
<proteinExistence type="predicted"/>
<dbReference type="Pfam" id="PF00566">
    <property type="entry name" value="RabGAP-TBC"/>
    <property type="match status" value="1"/>
</dbReference>
<dbReference type="Proteomes" id="UP000678393">
    <property type="component" value="Unassembled WGS sequence"/>
</dbReference>
<gene>
    <name evidence="4" type="ORF">CUNI_LOCUS22032</name>
</gene>
<evidence type="ECO:0000256" key="2">
    <source>
        <dbReference type="SAM" id="MobiDB-lite"/>
    </source>
</evidence>
<dbReference type="FunFam" id="1.10.10.2750:FF:000002">
    <property type="entry name" value="TBC1 domain family member 4"/>
    <property type="match status" value="1"/>
</dbReference>
<feature type="domain" description="Rab-GAP TBC" evidence="3">
    <location>
        <begin position="68"/>
        <end position="262"/>
    </location>
</feature>
<protein>
    <recommendedName>
        <fullName evidence="3">Rab-GAP TBC domain-containing protein</fullName>
    </recommendedName>
</protein>
<dbReference type="OrthoDB" id="295078at2759"/>
<evidence type="ECO:0000259" key="3">
    <source>
        <dbReference type="PROSITE" id="PS50086"/>
    </source>
</evidence>
<feature type="compositionally biased region" description="Basic and acidic residues" evidence="2">
    <location>
        <begin position="45"/>
        <end position="54"/>
    </location>
</feature>
<evidence type="ECO:0000313" key="5">
    <source>
        <dbReference type="Proteomes" id="UP000678393"/>
    </source>
</evidence>
<feature type="non-terminal residue" evidence="4">
    <location>
        <position position="409"/>
    </location>
</feature>
<feature type="region of interest" description="Disordered" evidence="2">
    <location>
        <begin position="343"/>
        <end position="367"/>
    </location>
</feature>
<name>A0A8S4A5E6_9EUPU</name>
<keyword evidence="1" id="KW-0343">GTPase activation</keyword>
<dbReference type="Gene3D" id="1.10.8.270">
    <property type="entry name" value="putative rabgap domain of human tbc1 domain family member 14 like domains"/>
    <property type="match status" value="1"/>
</dbReference>
<dbReference type="PROSITE" id="PS50086">
    <property type="entry name" value="TBC_RABGAP"/>
    <property type="match status" value="1"/>
</dbReference>
<dbReference type="InterPro" id="IPR000195">
    <property type="entry name" value="Rab-GAP-TBC_dom"/>
</dbReference>
<evidence type="ECO:0000256" key="1">
    <source>
        <dbReference type="ARBA" id="ARBA00022468"/>
    </source>
</evidence>
<dbReference type="GO" id="GO:0005096">
    <property type="term" value="F:GTPase activator activity"/>
    <property type="evidence" value="ECO:0007669"/>
    <property type="project" value="UniProtKB-KW"/>
</dbReference>
<dbReference type="PANTHER" id="PTHR47219:SF16">
    <property type="entry name" value="GTPASE ACTIVATING PROTEIN"/>
    <property type="match status" value="1"/>
</dbReference>